<dbReference type="Gene3D" id="2.160.20.10">
    <property type="entry name" value="Single-stranded right-handed beta-helix, Pectin lyase-like"/>
    <property type="match status" value="1"/>
</dbReference>
<gene>
    <name evidence="3" type="ORF">CEJ86_30945</name>
</gene>
<dbReference type="AlphaFoldDB" id="A0A2J0YTN0"/>
<reference evidence="3 4" key="1">
    <citation type="submission" date="2017-06" db="EMBL/GenBank/DDBJ databases">
        <title>Ensifer strains isolated from leguminous trees and herbs display diverse denitrification phenotypes with some acting as strong N2O sinks.</title>
        <authorList>
            <person name="Woliy K."/>
            <person name="Mania D."/>
            <person name="Bakken L.R."/>
            <person name="Frostegard A."/>
        </authorList>
    </citation>
    <scope>NUCLEOTIDE SEQUENCE [LARGE SCALE GENOMIC DNA]</scope>
    <source>
        <strain evidence="3 4">AC50a</strain>
    </source>
</reference>
<feature type="domain" description="Carbohydrate-binding/sugar hydrolysis" evidence="2">
    <location>
        <begin position="197"/>
        <end position="392"/>
    </location>
</feature>
<proteinExistence type="predicted"/>
<dbReference type="RefSeq" id="WP_100674825.1">
    <property type="nucleotide sequence ID" value="NZ_NJGD01000029.1"/>
</dbReference>
<accession>A0A2J0YTN0</accession>
<evidence type="ECO:0000313" key="3">
    <source>
        <dbReference type="EMBL" id="PJR09659.1"/>
    </source>
</evidence>
<dbReference type="Proteomes" id="UP000231987">
    <property type="component" value="Unassembled WGS sequence"/>
</dbReference>
<dbReference type="SUPFAM" id="SSF51126">
    <property type="entry name" value="Pectin lyase-like"/>
    <property type="match status" value="1"/>
</dbReference>
<feature type="chain" id="PRO_5014347125" evidence="1">
    <location>
        <begin position="26"/>
        <end position="453"/>
    </location>
</feature>
<evidence type="ECO:0000259" key="2">
    <source>
        <dbReference type="SMART" id="SM00722"/>
    </source>
</evidence>
<evidence type="ECO:0000313" key="4">
    <source>
        <dbReference type="Proteomes" id="UP000231987"/>
    </source>
</evidence>
<sequence length="453" mass="48838">MVRSNISAFGMAALAAVILACPVSAATIRKAADGLPLQPVLDRASPGDVIVLQGEHQGPVTIGKTLTLEGEPGALIMGNGKGSVITVKAPQSIVRGLEIRGSGKDLFGMDSGIFVAQTATGARVEKNAIIGNLVGIYLHGARDSWALGNRIIGLREGRISEAGDGISVWNAPGARVVDNDVSYGRDGIFSKTSKRNVFSGNRFRQLRFAVHYMYTNDSEISDNVSTGNAVGYAIMYSNRLKIEGNRSDGDRDHGLLLNYANNSRITGNIVVGRLQPADRWLKARSSEHDVPKAADENQTVDEGRRLGPEKCVFIYNANKNRFRNNVFEGCAIGIHFTAGSEGNLINGNSFISNRNQVKYVGTRHLDWSSEGQGNYWSDNPAFDLNGDGVGDSPYRPNDLIDKVLWTSPQAKLLTTSPAVQVIRWAQAQFPAILPGGVVDSHPLMVPADRKVVQ</sequence>
<feature type="domain" description="Carbohydrate-binding/sugar hydrolysis" evidence="2">
    <location>
        <begin position="44"/>
        <end position="191"/>
    </location>
</feature>
<dbReference type="InterPro" id="IPR022441">
    <property type="entry name" value="Para_beta_helix_rpt-2"/>
</dbReference>
<dbReference type="NCBIfam" id="TIGR04247">
    <property type="entry name" value="NosD_copper_fam"/>
    <property type="match status" value="1"/>
</dbReference>
<feature type="signal peptide" evidence="1">
    <location>
        <begin position="1"/>
        <end position="25"/>
    </location>
</feature>
<dbReference type="InterPro" id="IPR006633">
    <property type="entry name" value="Carb-bd_sugar_hydrolysis-dom"/>
</dbReference>
<dbReference type="EMBL" id="NJGD01000029">
    <property type="protein sequence ID" value="PJR09659.1"/>
    <property type="molecule type" value="Genomic_DNA"/>
</dbReference>
<evidence type="ECO:0000256" key="1">
    <source>
        <dbReference type="SAM" id="SignalP"/>
    </source>
</evidence>
<dbReference type="InterPro" id="IPR007742">
    <property type="entry name" value="NosD_dom"/>
</dbReference>
<dbReference type="PROSITE" id="PS51257">
    <property type="entry name" value="PROKAR_LIPOPROTEIN"/>
    <property type="match status" value="1"/>
</dbReference>
<dbReference type="InterPro" id="IPR011050">
    <property type="entry name" value="Pectin_lyase_fold/virulence"/>
</dbReference>
<keyword evidence="1" id="KW-0732">Signal</keyword>
<dbReference type="SMART" id="SM00722">
    <property type="entry name" value="CASH"/>
    <property type="match status" value="2"/>
</dbReference>
<dbReference type="Pfam" id="PF05048">
    <property type="entry name" value="NosD"/>
    <property type="match status" value="1"/>
</dbReference>
<dbReference type="InterPro" id="IPR006626">
    <property type="entry name" value="PbH1"/>
</dbReference>
<dbReference type="InterPro" id="IPR012334">
    <property type="entry name" value="Pectin_lyas_fold"/>
</dbReference>
<name>A0A2J0YTN0_RHIML</name>
<dbReference type="InterPro" id="IPR026464">
    <property type="entry name" value="NosD_copper_fam"/>
</dbReference>
<dbReference type="NCBIfam" id="TIGR03804">
    <property type="entry name" value="para_beta_helix"/>
    <property type="match status" value="1"/>
</dbReference>
<dbReference type="SMART" id="SM00710">
    <property type="entry name" value="PbH1"/>
    <property type="match status" value="9"/>
</dbReference>
<organism evidence="3 4">
    <name type="scientific">Rhizobium meliloti</name>
    <name type="common">Ensifer meliloti</name>
    <name type="synonym">Sinorhizobium meliloti</name>
    <dbReference type="NCBI Taxonomy" id="382"/>
    <lineage>
        <taxon>Bacteria</taxon>
        <taxon>Pseudomonadati</taxon>
        <taxon>Pseudomonadota</taxon>
        <taxon>Alphaproteobacteria</taxon>
        <taxon>Hyphomicrobiales</taxon>
        <taxon>Rhizobiaceae</taxon>
        <taxon>Sinorhizobium/Ensifer group</taxon>
        <taxon>Sinorhizobium</taxon>
    </lineage>
</organism>
<protein>
    <submittedName>
        <fullName evidence="3">Carbohydrate-binding protein</fullName>
    </submittedName>
</protein>
<comment type="caution">
    <text evidence="3">The sequence shown here is derived from an EMBL/GenBank/DDBJ whole genome shotgun (WGS) entry which is preliminary data.</text>
</comment>